<gene>
    <name evidence="1" type="ORF">AYBTSS11_LOCUS27721</name>
</gene>
<evidence type="ECO:0000313" key="1">
    <source>
        <dbReference type="EMBL" id="CAJ1975595.1"/>
    </source>
</evidence>
<dbReference type="Proteomes" id="UP001189624">
    <property type="component" value="Chromosome 9"/>
</dbReference>
<reference evidence="1" key="1">
    <citation type="submission" date="2023-10" db="EMBL/GenBank/DDBJ databases">
        <authorList>
            <person name="Domelevo Entfellner J.-B."/>
        </authorList>
    </citation>
    <scope>NUCLEOTIDE SEQUENCE</scope>
</reference>
<organism evidence="1 2">
    <name type="scientific">Sphenostylis stenocarpa</name>
    <dbReference type="NCBI Taxonomy" id="92480"/>
    <lineage>
        <taxon>Eukaryota</taxon>
        <taxon>Viridiplantae</taxon>
        <taxon>Streptophyta</taxon>
        <taxon>Embryophyta</taxon>
        <taxon>Tracheophyta</taxon>
        <taxon>Spermatophyta</taxon>
        <taxon>Magnoliopsida</taxon>
        <taxon>eudicotyledons</taxon>
        <taxon>Gunneridae</taxon>
        <taxon>Pentapetalae</taxon>
        <taxon>rosids</taxon>
        <taxon>fabids</taxon>
        <taxon>Fabales</taxon>
        <taxon>Fabaceae</taxon>
        <taxon>Papilionoideae</taxon>
        <taxon>50 kb inversion clade</taxon>
        <taxon>NPAAA clade</taxon>
        <taxon>indigoferoid/millettioid clade</taxon>
        <taxon>Phaseoleae</taxon>
        <taxon>Sphenostylis</taxon>
    </lineage>
</organism>
<sequence length="99" mass="11156">MPCFGGNQSAIAHSVRPIITEHEIWKMHKWAKAGMMGFEEQTQCESASEPHEGIILQWPPISRAGAFSRTYSVLDKLTSVTIESHLLIFKSKNEFYSSS</sequence>
<name>A0AA86W0V3_9FABA</name>
<keyword evidence="2" id="KW-1185">Reference proteome</keyword>
<accession>A0AA86W0V3</accession>
<dbReference type="EMBL" id="OY731406">
    <property type="protein sequence ID" value="CAJ1975595.1"/>
    <property type="molecule type" value="Genomic_DNA"/>
</dbReference>
<dbReference type="Gramene" id="rna-AYBTSS11_LOCUS27721">
    <property type="protein sequence ID" value="CAJ1975595.1"/>
    <property type="gene ID" value="gene-AYBTSS11_LOCUS27721"/>
</dbReference>
<evidence type="ECO:0000313" key="2">
    <source>
        <dbReference type="Proteomes" id="UP001189624"/>
    </source>
</evidence>
<protein>
    <submittedName>
        <fullName evidence="1">Uncharacterized protein</fullName>
    </submittedName>
</protein>
<dbReference type="AlphaFoldDB" id="A0AA86W0V3"/>
<proteinExistence type="predicted"/>